<evidence type="ECO:0000313" key="2">
    <source>
        <dbReference type="EMBL" id="KAJ0391216.1"/>
    </source>
</evidence>
<name>A0AAD5L930_PYTIN</name>
<evidence type="ECO:0000313" key="3">
    <source>
        <dbReference type="Proteomes" id="UP001209570"/>
    </source>
</evidence>
<reference evidence="2" key="1">
    <citation type="submission" date="2021-12" db="EMBL/GenBank/DDBJ databases">
        <title>Prjna785345.</title>
        <authorList>
            <person name="Rujirawat T."/>
            <person name="Krajaejun T."/>
        </authorList>
    </citation>
    <scope>NUCLEOTIDE SEQUENCE</scope>
    <source>
        <strain evidence="2">Pi057C3</strain>
    </source>
</reference>
<comment type="caution">
    <text evidence="2">The sequence shown here is derived from an EMBL/GenBank/DDBJ whole genome shotgun (WGS) entry which is preliminary data.</text>
</comment>
<accession>A0AAD5L930</accession>
<dbReference type="InterPro" id="IPR002909">
    <property type="entry name" value="IPT_dom"/>
</dbReference>
<feature type="domain" description="IPT/TIG" evidence="1">
    <location>
        <begin position="72"/>
        <end position="146"/>
    </location>
</feature>
<protein>
    <recommendedName>
        <fullName evidence="1">IPT/TIG domain-containing protein</fullName>
    </recommendedName>
</protein>
<dbReference type="AlphaFoldDB" id="A0AAD5L930"/>
<dbReference type="InterPro" id="IPR014756">
    <property type="entry name" value="Ig_E-set"/>
</dbReference>
<sequence>MQIRFSVNDGDVDAVETPLARFISSEEVTVSVPSHQMERSGGGPVMVIATINSFDVSNALVFVYRARAELLSVAPSVIRVNQPPAELVVSGRNFAVENRDSIYCQIGESDVLLRATWLSDTTVRCPVPRLAAGWHRVQITDNNATFVNDDLMVLYRDTLVLQSLSPPLGPIEGGTLITQQPLAF</sequence>
<dbReference type="Gene3D" id="2.60.40.10">
    <property type="entry name" value="Immunoglobulins"/>
    <property type="match status" value="1"/>
</dbReference>
<dbReference type="Proteomes" id="UP001209570">
    <property type="component" value="Unassembled WGS sequence"/>
</dbReference>
<dbReference type="InterPro" id="IPR013783">
    <property type="entry name" value="Ig-like_fold"/>
</dbReference>
<dbReference type="EMBL" id="JAKCXM010001212">
    <property type="protein sequence ID" value="KAJ0391216.1"/>
    <property type="molecule type" value="Genomic_DNA"/>
</dbReference>
<proteinExistence type="predicted"/>
<dbReference type="Pfam" id="PF01833">
    <property type="entry name" value="TIG"/>
    <property type="match status" value="1"/>
</dbReference>
<gene>
    <name evidence="2" type="ORF">P43SY_010926</name>
</gene>
<keyword evidence="3" id="KW-1185">Reference proteome</keyword>
<dbReference type="SUPFAM" id="SSF81296">
    <property type="entry name" value="E set domains"/>
    <property type="match status" value="1"/>
</dbReference>
<evidence type="ECO:0000259" key="1">
    <source>
        <dbReference type="Pfam" id="PF01833"/>
    </source>
</evidence>
<organism evidence="2 3">
    <name type="scientific">Pythium insidiosum</name>
    <name type="common">Pythiosis disease agent</name>
    <dbReference type="NCBI Taxonomy" id="114742"/>
    <lineage>
        <taxon>Eukaryota</taxon>
        <taxon>Sar</taxon>
        <taxon>Stramenopiles</taxon>
        <taxon>Oomycota</taxon>
        <taxon>Peronosporomycetes</taxon>
        <taxon>Pythiales</taxon>
        <taxon>Pythiaceae</taxon>
        <taxon>Pythium</taxon>
    </lineage>
</organism>